<evidence type="ECO:0000256" key="1">
    <source>
        <dbReference type="SAM" id="Phobius"/>
    </source>
</evidence>
<evidence type="ECO:0000313" key="2">
    <source>
        <dbReference type="EMBL" id="MFJ1268357.1"/>
    </source>
</evidence>
<accession>A0ABW8D6M9</accession>
<comment type="caution">
    <text evidence="2">The sequence shown here is derived from an EMBL/GenBank/DDBJ whole genome shotgun (WGS) entry which is preliminary data.</text>
</comment>
<dbReference type="RefSeq" id="WP_400187164.1">
    <property type="nucleotide sequence ID" value="NZ_JBGORX010000001.1"/>
</dbReference>
<feature type="transmembrane region" description="Helical" evidence="1">
    <location>
        <begin position="6"/>
        <end position="29"/>
    </location>
</feature>
<dbReference type="EMBL" id="JBGORX010000001">
    <property type="protein sequence ID" value="MFJ1268357.1"/>
    <property type="molecule type" value="Genomic_DNA"/>
</dbReference>
<dbReference type="InterPro" id="IPR045584">
    <property type="entry name" value="Pilin-like"/>
</dbReference>
<dbReference type="SUPFAM" id="SSF54523">
    <property type="entry name" value="Pili subunits"/>
    <property type="match status" value="1"/>
</dbReference>
<dbReference type="NCBIfam" id="TIGR02532">
    <property type="entry name" value="IV_pilin_GFxxxE"/>
    <property type="match status" value="1"/>
</dbReference>
<keyword evidence="3" id="KW-1185">Reference proteome</keyword>
<dbReference type="Pfam" id="PF07963">
    <property type="entry name" value="N_methyl"/>
    <property type="match status" value="1"/>
</dbReference>
<dbReference type="InterPro" id="IPR012902">
    <property type="entry name" value="N_methyl_site"/>
</dbReference>
<evidence type="ECO:0000313" key="3">
    <source>
        <dbReference type="Proteomes" id="UP001615550"/>
    </source>
</evidence>
<proteinExistence type="predicted"/>
<keyword evidence="1" id="KW-0812">Transmembrane</keyword>
<dbReference type="Pfam" id="PF16732">
    <property type="entry name" value="ComP_DUS"/>
    <property type="match status" value="1"/>
</dbReference>
<gene>
    <name evidence="2" type="ORF">ACD661_07295</name>
</gene>
<dbReference type="Proteomes" id="UP001615550">
    <property type="component" value="Unassembled WGS sequence"/>
</dbReference>
<dbReference type="Gene3D" id="3.30.700.10">
    <property type="entry name" value="Glycoprotein, Type 4 Pilin"/>
    <property type="match status" value="1"/>
</dbReference>
<dbReference type="InterPro" id="IPR031982">
    <property type="entry name" value="PilE-like"/>
</dbReference>
<name>A0ABW8D6M9_9GAMM</name>
<reference evidence="2 3" key="1">
    <citation type="submission" date="2024-08" db="EMBL/GenBank/DDBJ databases">
        <title>Draft Genome Sequence of Legionella lytica strain DSB2004, Isolated From a Fire Sprinkler System.</title>
        <authorList>
            <person name="Everhart A.D."/>
            <person name="Kidane D.T."/>
            <person name="Farone A.L."/>
            <person name="Farone M.B."/>
        </authorList>
    </citation>
    <scope>NUCLEOTIDE SEQUENCE [LARGE SCALE GENOMIC DNA]</scope>
    <source>
        <strain evidence="2 3">DSB2004</strain>
    </source>
</reference>
<protein>
    <submittedName>
        <fullName evidence="2">Type IV pilin protein</fullName>
    </submittedName>
</protein>
<keyword evidence="1" id="KW-1133">Transmembrane helix</keyword>
<organism evidence="2 3">
    <name type="scientific">Legionella lytica</name>
    <dbReference type="NCBI Taxonomy" id="96232"/>
    <lineage>
        <taxon>Bacteria</taxon>
        <taxon>Pseudomonadati</taxon>
        <taxon>Pseudomonadota</taxon>
        <taxon>Gammaproteobacteria</taxon>
        <taxon>Legionellales</taxon>
        <taxon>Legionellaceae</taxon>
        <taxon>Legionella</taxon>
    </lineage>
</organism>
<sequence>MHSHKASGFTLIELLIVLCLLASFAIMAYPSYLAFLLKTHRVDAWTSLTQEQIALEACYAQNHSYTKDCEHLARYPHSSSQGYYLLHLRKPSNAAYTLRAIAHGNQIKDQHCTEFLINQHNKKIATNAEGLVQNDCWQP</sequence>
<keyword evidence="1" id="KW-0472">Membrane</keyword>